<feature type="compositionally biased region" description="Low complexity" evidence="1">
    <location>
        <begin position="13"/>
        <end position="24"/>
    </location>
</feature>
<dbReference type="PANTHER" id="PTHR46125:SF24">
    <property type="entry name" value="GATA TRANSCRIPTION FACTOR 18"/>
    <property type="match status" value="1"/>
</dbReference>
<dbReference type="PROSITE" id="PS51320">
    <property type="entry name" value="TIFY"/>
    <property type="match status" value="1"/>
</dbReference>
<accession>S8CGE5</accession>
<keyword evidence="4" id="KW-1185">Reference proteome</keyword>
<dbReference type="EMBL" id="AUSU01003988">
    <property type="protein sequence ID" value="EPS65865.1"/>
    <property type="molecule type" value="Genomic_DNA"/>
</dbReference>
<feature type="domain" description="Tify" evidence="2">
    <location>
        <begin position="67"/>
        <end position="102"/>
    </location>
</feature>
<dbReference type="Proteomes" id="UP000015453">
    <property type="component" value="Unassembled WGS sequence"/>
</dbReference>
<protein>
    <recommendedName>
        <fullName evidence="2">Tify domain-containing protein</fullName>
    </recommendedName>
</protein>
<evidence type="ECO:0000313" key="4">
    <source>
        <dbReference type="Proteomes" id="UP000015453"/>
    </source>
</evidence>
<feature type="non-terminal residue" evidence="3">
    <location>
        <position position="1"/>
    </location>
</feature>
<dbReference type="InterPro" id="IPR010399">
    <property type="entry name" value="Tify_dom"/>
</dbReference>
<feature type="non-terminal residue" evidence="3">
    <location>
        <position position="120"/>
    </location>
</feature>
<sequence length="120" mass="12693">EEEEDDNDIVRYSSGGDSLKSPSSQIRYDNPNNSHSLAVVGGDVMDSVEAAASDALYASELPPSASGEATADQLTLSFRGEVFVFDSVSVDKVQAVLLLLGGYEVPTGVPSRGMNSQNHR</sequence>
<organism evidence="3 4">
    <name type="scientific">Genlisea aurea</name>
    <dbReference type="NCBI Taxonomy" id="192259"/>
    <lineage>
        <taxon>Eukaryota</taxon>
        <taxon>Viridiplantae</taxon>
        <taxon>Streptophyta</taxon>
        <taxon>Embryophyta</taxon>
        <taxon>Tracheophyta</taxon>
        <taxon>Spermatophyta</taxon>
        <taxon>Magnoliopsida</taxon>
        <taxon>eudicotyledons</taxon>
        <taxon>Gunneridae</taxon>
        <taxon>Pentapetalae</taxon>
        <taxon>asterids</taxon>
        <taxon>lamiids</taxon>
        <taxon>Lamiales</taxon>
        <taxon>Lentibulariaceae</taxon>
        <taxon>Genlisea</taxon>
    </lineage>
</organism>
<gene>
    <name evidence="3" type="ORF">M569_08914</name>
</gene>
<comment type="caution">
    <text evidence="3">The sequence shown here is derived from an EMBL/GenBank/DDBJ whole genome shotgun (WGS) entry which is preliminary data.</text>
</comment>
<dbReference type="AlphaFoldDB" id="S8CGE5"/>
<dbReference type="GO" id="GO:0006355">
    <property type="term" value="P:regulation of DNA-templated transcription"/>
    <property type="evidence" value="ECO:0007669"/>
    <property type="project" value="InterPro"/>
</dbReference>
<evidence type="ECO:0000256" key="1">
    <source>
        <dbReference type="SAM" id="MobiDB-lite"/>
    </source>
</evidence>
<proteinExistence type="predicted"/>
<feature type="region of interest" description="Disordered" evidence="1">
    <location>
        <begin position="1"/>
        <end position="34"/>
    </location>
</feature>
<dbReference type="InterPro" id="IPR045280">
    <property type="entry name" value="TIFY-like"/>
</dbReference>
<reference evidence="3 4" key="1">
    <citation type="journal article" date="2013" name="BMC Genomics">
        <title>The miniature genome of a carnivorous plant Genlisea aurea contains a low number of genes and short non-coding sequences.</title>
        <authorList>
            <person name="Leushkin E.V."/>
            <person name="Sutormin R.A."/>
            <person name="Nabieva E.R."/>
            <person name="Penin A.A."/>
            <person name="Kondrashov A.S."/>
            <person name="Logacheva M.D."/>
        </authorList>
    </citation>
    <scope>NUCLEOTIDE SEQUENCE [LARGE SCALE GENOMIC DNA]</scope>
</reference>
<dbReference type="PANTHER" id="PTHR46125">
    <property type="entry name" value="GATA TRANSCRIPTION FACTOR 28"/>
    <property type="match status" value="1"/>
</dbReference>
<evidence type="ECO:0000313" key="3">
    <source>
        <dbReference type="EMBL" id="EPS65865.1"/>
    </source>
</evidence>
<dbReference type="OrthoDB" id="2162994at2759"/>
<name>S8CGE5_9LAMI</name>
<dbReference type="Pfam" id="PF06200">
    <property type="entry name" value="tify"/>
    <property type="match status" value="1"/>
</dbReference>
<evidence type="ECO:0000259" key="2">
    <source>
        <dbReference type="PROSITE" id="PS51320"/>
    </source>
</evidence>
<feature type="compositionally biased region" description="Polar residues" evidence="1">
    <location>
        <begin position="25"/>
        <end position="34"/>
    </location>
</feature>
<dbReference type="SMART" id="SM00979">
    <property type="entry name" value="TIFY"/>
    <property type="match status" value="1"/>
</dbReference>